<dbReference type="PANTHER" id="PTHR35841">
    <property type="entry name" value="PHOSPHONATES-BINDING PERIPLASMIC PROTEIN"/>
    <property type="match status" value="1"/>
</dbReference>
<dbReference type="PANTHER" id="PTHR35841:SF1">
    <property type="entry name" value="PHOSPHONATES-BINDING PERIPLASMIC PROTEIN"/>
    <property type="match status" value="1"/>
</dbReference>
<keyword evidence="1" id="KW-0732">Signal</keyword>
<feature type="compositionally biased region" description="Acidic residues" evidence="2">
    <location>
        <begin position="52"/>
        <end position="69"/>
    </location>
</feature>
<feature type="region of interest" description="Disordered" evidence="2">
    <location>
        <begin position="28"/>
        <end position="86"/>
    </location>
</feature>
<dbReference type="EMBL" id="AOJI01000026">
    <property type="protein sequence ID" value="EMA66693.1"/>
    <property type="molecule type" value="Genomic_DNA"/>
</dbReference>
<evidence type="ECO:0000256" key="2">
    <source>
        <dbReference type="SAM" id="MobiDB-lite"/>
    </source>
</evidence>
<dbReference type="GO" id="GO:0055085">
    <property type="term" value="P:transmembrane transport"/>
    <property type="evidence" value="ECO:0007669"/>
    <property type="project" value="InterPro"/>
</dbReference>
<accession>M0PA18</accession>
<dbReference type="GO" id="GO:0043190">
    <property type="term" value="C:ATP-binding cassette (ABC) transporter complex"/>
    <property type="evidence" value="ECO:0007669"/>
    <property type="project" value="InterPro"/>
</dbReference>
<dbReference type="AlphaFoldDB" id="M0PA18"/>
<dbReference type="RefSeq" id="WP_008001419.1">
    <property type="nucleotide sequence ID" value="NZ_AOJI01000026.1"/>
</dbReference>
<gene>
    <name evidence="3" type="ORF">C461_11648</name>
</gene>
<feature type="compositionally biased region" description="Gly residues" evidence="2">
    <location>
        <begin position="31"/>
        <end position="47"/>
    </location>
</feature>
<protein>
    <submittedName>
        <fullName evidence="3">Phosphonate ABC transporter periplasmic phosphonate-binding protein</fullName>
    </submittedName>
</protein>
<dbReference type="Pfam" id="PF12974">
    <property type="entry name" value="Phosphonate-bd"/>
    <property type="match status" value="1"/>
</dbReference>
<dbReference type="SUPFAM" id="SSF53850">
    <property type="entry name" value="Periplasmic binding protein-like II"/>
    <property type="match status" value="1"/>
</dbReference>
<dbReference type="Gene3D" id="3.40.190.10">
    <property type="entry name" value="Periplasmic binding protein-like II"/>
    <property type="match status" value="2"/>
</dbReference>
<sequence>MVEHTGERTETSSRRRFILAGGAVGIAGVAGCTGGGGDGAGGDGAGAGLESSSEDGGDGSDGGDGDDGGSGDPMLTDASEFDPAEPNWEENNYLMTAIAENDYFQGSSTDLENMQNRDIDEVAHGEPPRELPEDESDWVDPDELVFVDKPGESGEAQFQETIQPMLDRIEETTGRSVRWQPVDSNAASVEALRSGRAHLGNVSTGTTAFAVNLGGAVPFADPISPTGQFGYRLLAITRADMDEIQSVEDFPDYDVAHTEPASNSGNQAPSALFDQYFDVTPGEDYEVEFSGGHDQSGRGISVGDYDCGPICSTCVDDLIQANDDMDYDDFKVVWASNPFPPGPVVHRYNLHPDLVEGIKEAYIETDWTGTDYAEATGEAEYVPIDYKTVFNDIMVIQRYNGVEYESGNL</sequence>
<evidence type="ECO:0000256" key="1">
    <source>
        <dbReference type="ARBA" id="ARBA00022729"/>
    </source>
</evidence>
<dbReference type="Proteomes" id="UP000011575">
    <property type="component" value="Unassembled WGS sequence"/>
</dbReference>
<dbReference type="PATRIC" id="fig|1230454.4.peg.2345"/>
<keyword evidence="4" id="KW-1185">Reference proteome</keyword>
<comment type="caution">
    <text evidence="3">The sequence shown here is derived from an EMBL/GenBank/DDBJ whole genome shotgun (WGS) entry which is preliminary data.</text>
</comment>
<reference evidence="3 4" key="1">
    <citation type="journal article" date="2014" name="PLoS Genet.">
        <title>Phylogenetically driven sequencing of extremely halophilic archaea reveals strategies for static and dynamic osmo-response.</title>
        <authorList>
            <person name="Becker E.A."/>
            <person name="Seitzer P.M."/>
            <person name="Tritt A."/>
            <person name="Larsen D."/>
            <person name="Krusor M."/>
            <person name="Yao A.I."/>
            <person name="Wu D."/>
            <person name="Madern D."/>
            <person name="Eisen J.A."/>
            <person name="Darling A.E."/>
            <person name="Facciotti M.T."/>
        </authorList>
    </citation>
    <scope>NUCLEOTIDE SEQUENCE [LARGE SCALE GENOMIC DNA]</scope>
    <source>
        <strain evidence="3 4">JCM 13560</strain>
    </source>
</reference>
<dbReference type="STRING" id="1230454.C461_11648"/>
<evidence type="ECO:0000313" key="4">
    <source>
        <dbReference type="Proteomes" id="UP000011575"/>
    </source>
</evidence>
<dbReference type="InterPro" id="IPR005770">
    <property type="entry name" value="PhnD"/>
</dbReference>
<evidence type="ECO:0000313" key="3">
    <source>
        <dbReference type="EMBL" id="EMA66693.1"/>
    </source>
</evidence>
<dbReference type="OrthoDB" id="252027at2157"/>
<organism evidence="3 4">
    <name type="scientific">Halorubrum aidingense JCM 13560</name>
    <dbReference type="NCBI Taxonomy" id="1230454"/>
    <lineage>
        <taxon>Archaea</taxon>
        <taxon>Methanobacteriati</taxon>
        <taxon>Methanobacteriota</taxon>
        <taxon>Stenosarchaea group</taxon>
        <taxon>Halobacteria</taxon>
        <taxon>Halobacteriales</taxon>
        <taxon>Haloferacaceae</taxon>
        <taxon>Halorubrum</taxon>
    </lineage>
</organism>
<dbReference type="PROSITE" id="PS51318">
    <property type="entry name" value="TAT"/>
    <property type="match status" value="1"/>
</dbReference>
<dbReference type="NCBIfam" id="TIGR01098">
    <property type="entry name" value="3A0109s03R"/>
    <property type="match status" value="1"/>
</dbReference>
<name>M0PA18_9EURY</name>
<proteinExistence type="predicted"/>
<dbReference type="InterPro" id="IPR006311">
    <property type="entry name" value="TAT_signal"/>
</dbReference>